<dbReference type="InterPro" id="IPR012919">
    <property type="entry name" value="SUN_dom"/>
</dbReference>
<dbReference type="GO" id="GO:0043495">
    <property type="term" value="F:protein-membrane adaptor activity"/>
    <property type="evidence" value="ECO:0007669"/>
    <property type="project" value="TreeGrafter"/>
</dbReference>
<evidence type="ECO:0000256" key="6">
    <source>
        <dbReference type="SAM" id="Phobius"/>
    </source>
</evidence>
<sequence>MPGSTVYTSNQASSARRRALEKDPLTPISDFAAAGTDISGIADVRLTAVDTDPEIQRDSRRTPQTQLRKSNTSRRSSKPRWLTVVSILTKSISLLVVIVGLIQMSRWAVLNSGRKMEGFEVISGDFEGKFAEVESFVKTTVKAMQVQVDAIDRKIEDGVGSVRKEFGKRIEKNEEEVGLKLKALDVRSDAFEKFIDGFRAKNLLSKEEFGEFFQEFMKSKNNGISSDVGLDQIKEFAREIVEKEIEKHAADGLGMVDYALASGGGRVIKHSEAYGVGKIGGLITRNRVSAESQKMLMPSFGEPGHCFPLKGGSGFVVIQLRTAIVAEAVTLEHVAKSVAYDRSSAPKNCRVSGWLADQESSDTSLEGQKMFLLSEFTYDLEKSNAQTFKVLDSVKFMAVNTVRLDFESNHGSASHTCIYRFRVHGHEV</sequence>
<organism evidence="8 9">
    <name type="scientific">Dorcoceras hygrometricum</name>
    <dbReference type="NCBI Taxonomy" id="472368"/>
    <lineage>
        <taxon>Eukaryota</taxon>
        <taxon>Viridiplantae</taxon>
        <taxon>Streptophyta</taxon>
        <taxon>Embryophyta</taxon>
        <taxon>Tracheophyta</taxon>
        <taxon>Spermatophyta</taxon>
        <taxon>Magnoliopsida</taxon>
        <taxon>eudicotyledons</taxon>
        <taxon>Gunneridae</taxon>
        <taxon>Pentapetalae</taxon>
        <taxon>asterids</taxon>
        <taxon>lamiids</taxon>
        <taxon>Lamiales</taxon>
        <taxon>Gesneriaceae</taxon>
        <taxon>Didymocarpoideae</taxon>
        <taxon>Trichosporeae</taxon>
        <taxon>Loxocarpinae</taxon>
        <taxon>Dorcoceras</taxon>
    </lineage>
</organism>
<dbReference type="Pfam" id="PF07738">
    <property type="entry name" value="Sad1_UNC"/>
    <property type="match status" value="1"/>
</dbReference>
<dbReference type="Proteomes" id="UP000250235">
    <property type="component" value="Unassembled WGS sequence"/>
</dbReference>
<accession>A0A2Z7CCG2</accession>
<dbReference type="GO" id="GO:0016020">
    <property type="term" value="C:membrane"/>
    <property type="evidence" value="ECO:0007669"/>
    <property type="project" value="UniProtKB-SubCell"/>
</dbReference>
<keyword evidence="4 6" id="KW-0472">Membrane</keyword>
<evidence type="ECO:0000256" key="3">
    <source>
        <dbReference type="ARBA" id="ARBA00022989"/>
    </source>
</evidence>
<protein>
    <submittedName>
        <fullName evidence="8">SUN domain-containing protein 2-like</fullName>
    </submittedName>
</protein>
<dbReference type="InterPro" id="IPR045119">
    <property type="entry name" value="SUN1-5"/>
</dbReference>
<dbReference type="PROSITE" id="PS51469">
    <property type="entry name" value="SUN"/>
    <property type="match status" value="1"/>
</dbReference>
<evidence type="ECO:0000313" key="8">
    <source>
        <dbReference type="EMBL" id="KZV44702.1"/>
    </source>
</evidence>
<dbReference type="GO" id="GO:0005635">
    <property type="term" value="C:nuclear envelope"/>
    <property type="evidence" value="ECO:0007669"/>
    <property type="project" value="TreeGrafter"/>
</dbReference>
<comment type="subcellular location">
    <subcellularLocation>
        <location evidence="1">Membrane</location>
    </subcellularLocation>
</comment>
<feature type="region of interest" description="Disordered" evidence="5">
    <location>
        <begin position="52"/>
        <end position="74"/>
    </location>
</feature>
<evidence type="ECO:0000256" key="2">
    <source>
        <dbReference type="ARBA" id="ARBA00022692"/>
    </source>
</evidence>
<proteinExistence type="predicted"/>
<evidence type="ECO:0000256" key="1">
    <source>
        <dbReference type="ARBA" id="ARBA00004370"/>
    </source>
</evidence>
<dbReference type="AlphaFoldDB" id="A0A2Z7CCG2"/>
<feature type="transmembrane region" description="Helical" evidence="6">
    <location>
        <begin position="81"/>
        <end position="102"/>
    </location>
</feature>
<feature type="region of interest" description="Disordered" evidence="5">
    <location>
        <begin position="1"/>
        <end position="21"/>
    </location>
</feature>
<dbReference type="OrthoDB" id="342281at2759"/>
<feature type="domain" description="SUN" evidence="7">
    <location>
        <begin position="253"/>
        <end position="428"/>
    </location>
</feature>
<evidence type="ECO:0000256" key="4">
    <source>
        <dbReference type="ARBA" id="ARBA00023136"/>
    </source>
</evidence>
<dbReference type="PANTHER" id="PTHR12911:SF8">
    <property type="entry name" value="KLAROID PROTEIN-RELATED"/>
    <property type="match status" value="1"/>
</dbReference>
<dbReference type="Gene3D" id="2.60.120.260">
    <property type="entry name" value="Galactose-binding domain-like"/>
    <property type="match status" value="1"/>
</dbReference>
<dbReference type="PANTHER" id="PTHR12911">
    <property type="entry name" value="SAD1/UNC-84-LIKE PROTEIN-RELATED"/>
    <property type="match status" value="1"/>
</dbReference>
<keyword evidence="2 6" id="KW-0812">Transmembrane</keyword>
<evidence type="ECO:0000256" key="5">
    <source>
        <dbReference type="SAM" id="MobiDB-lite"/>
    </source>
</evidence>
<name>A0A2Z7CCG2_9LAMI</name>
<evidence type="ECO:0000259" key="7">
    <source>
        <dbReference type="PROSITE" id="PS51469"/>
    </source>
</evidence>
<dbReference type="EMBL" id="KQ996540">
    <property type="protein sequence ID" value="KZV44702.1"/>
    <property type="molecule type" value="Genomic_DNA"/>
</dbReference>
<feature type="compositionally biased region" description="Polar residues" evidence="5">
    <location>
        <begin position="1"/>
        <end position="14"/>
    </location>
</feature>
<gene>
    <name evidence="8" type="ORF">F511_37987</name>
</gene>
<evidence type="ECO:0000313" key="9">
    <source>
        <dbReference type="Proteomes" id="UP000250235"/>
    </source>
</evidence>
<keyword evidence="3 6" id="KW-1133">Transmembrane helix</keyword>
<keyword evidence="9" id="KW-1185">Reference proteome</keyword>
<reference evidence="8 9" key="1">
    <citation type="journal article" date="2015" name="Proc. Natl. Acad. Sci. U.S.A.">
        <title>The resurrection genome of Boea hygrometrica: A blueprint for survival of dehydration.</title>
        <authorList>
            <person name="Xiao L."/>
            <person name="Yang G."/>
            <person name="Zhang L."/>
            <person name="Yang X."/>
            <person name="Zhao S."/>
            <person name="Ji Z."/>
            <person name="Zhou Q."/>
            <person name="Hu M."/>
            <person name="Wang Y."/>
            <person name="Chen M."/>
            <person name="Xu Y."/>
            <person name="Jin H."/>
            <person name="Xiao X."/>
            <person name="Hu G."/>
            <person name="Bao F."/>
            <person name="Hu Y."/>
            <person name="Wan P."/>
            <person name="Li L."/>
            <person name="Deng X."/>
            <person name="Kuang T."/>
            <person name="Xiang C."/>
            <person name="Zhu J.K."/>
            <person name="Oliver M.J."/>
            <person name="He Y."/>
        </authorList>
    </citation>
    <scope>NUCLEOTIDE SEQUENCE [LARGE SCALE GENOMIC DNA]</scope>
    <source>
        <strain evidence="9">cv. XS01</strain>
    </source>
</reference>